<protein>
    <recommendedName>
        <fullName evidence="6">Probable succinyl-diaminopimelate desuccinylase</fullName>
        <ecNumber evidence="5">3.5.1.18</ecNumber>
    </recommendedName>
</protein>
<reference evidence="17" key="1">
    <citation type="submission" date="2016-10" db="EMBL/GenBank/DDBJ databases">
        <authorList>
            <person name="Varghese N."/>
            <person name="Submissions S."/>
        </authorList>
    </citation>
    <scope>NUCLEOTIDE SEQUENCE [LARGE SCALE GENOMIC DNA]</scope>
    <source>
        <strain evidence="17">DSM 45789</strain>
    </source>
</reference>
<evidence type="ECO:0000259" key="15">
    <source>
        <dbReference type="Pfam" id="PF07687"/>
    </source>
</evidence>
<keyword evidence="10" id="KW-0862">Zinc</keyword>
<dbReference type="Proteomes" id="UP000198660">
    <property type="component" value="Unassembled WGS sequence"/>
</dbReference>
<keyword evidence="17" id="KW-1185">Reference proteome</keyword>
<dbReference type="CDD" id="cd08659">
    <property type="entry name" value="M20_ArgE_DapE-like"/>
    <property type="match status" value="1"/>
</dbReference>
<evidence type="ECO:0000256" key="8">
    <source>
        <dbReference type="ARBA" id="ARBA00022723"/>
    </source>
</evidence>
<evidence type="ECO:0000313" key="17">
    <source>
        <dbReference type="Proteomes" id="UP000198660"/>
    </source>
</evidence>
<evidence type="ECO:0000256" key="13">
    <source>
        <dbReference type="ARBA" id="ARBA00023285"/>
    </source>
</evidence>
<dbReference type="EMBL" id="FPAA01000008">
    <property type="protein sequence ID" value="SFS80521.1"/>
    <property type="molecule type" value="Genomic_DNA"/>
</dbReference>
<dbReference type="Pfam" id="PF01546">
    <property type="entry name" value="Peptidase_M20"/>
    <property type="match status" value="1"/>
</dbReference>
<dbReference type="Pfam" id="PF07687">
    <property type="entry name" value="M20_dimer"/>
    <property type="match status" value="1"/>
</dbReference>
<keyword evidence="9" id="KW-0378">Hydrolase</keyword>
<evidence type="ECO:0000256" key="7">
    <source>
        <dbReference type="ARBA" id="ARBA00022605"/>
    </source>
</evidence>
<dbReference type="NCBIfam" id="TIGR01910">
    <property type="entry name" value="DapE-ArgE"/>
    <property type="match status" value="1"/>
</dbReference>
<dbReference type="InterPro" id="IPR002933">
    <property type="entry name" value="Peptidase_M20"/>
</dbReference>
<comment type="similarity">
    <text evidence="4">Belongs to the peptidase M20A family.</text>
</comment>
<evidence type="ECO:0000256" key="11">
    <source>
        <dbReference type="ARBA" id="ARBA00022915"/>
    </source>
</evidence>
<name>A0A1I6SUC6_9BACL</name>
<evidence type="ECO:0000256" key="5">
    <source>
        <dbReference type="ARBA" id="ARBA00011921"/>
    </source>
</evidence>
<dbReference type="PANTHER" id="PTHR43808:SF8">
    <property type="entry name" value="PEPTIDASE M20 DIMERISATION DOMAIN-CONTAINING PROTEIN"/>
    <property type="match status" value="1"/>
</dbReference>
<dbReference type="InterPro" id="IPR050072">
    <property type="entry name" value="Peptidase_M20A"/>
</dbReference>
<dbReference type="UniPathway" id="UPA00034">
    <property type="reaction ID" value="UER00021"/>
</dbReference>
<dbReference type="Gene3D" id="3.30.70.360">
    <property type="match status" value="1"/>
</dbReference>
<evidence type="ECO:0000313" key="16">
    <source>
        <dbReference type="EMBL" id="SFS80521.1"/>
    </source>
</evidence>
<dbReference type="SUPFAM" id="SSF55031">
    <property type="entry name" value="Bacterial exopeptidase dimerisation domain"/>
    <property type="match status" value="1"/>
</dbReference>
<dbReference type="InterPro" id="IPR011650">
    <property type="entry name" value="Peptidase_M20_dimer"/>
</dbReference>
<keyword evidence="8" id="KW-0479">Metal-binding</keyword>
<dbReference type="GO" id="GO:0009014">
    <property type="term" value="F:succinyl-diaminopimelate desuccinylase activity"/>
    <property type="evidence" value="ECO:0007669"/>
    <property type="project" value="UniProtKB-EC"/>
</dbReference>
<dbReference type="Gene3D" id="3.40.630.10">
    <property type="entry name" value="Zn peptidases"/>
    <property type="match status" value="1"/>
</dbReference>
<comment type="cofactor">
    <cofactor evidence="1">
        <name>Co(2+)</name>
        <dbReference type="ChEBI" id="CHEBI:48828"/>
    </cofactor>
</comment>
<proteinExistence type="inferred from homology"/>
<evidence type="ECO:0000256" key="4">
    <source>
        <dbReference type="ARBA" id="ARBA00006247"/>
    </source>
</evidence>
<evidence type="ECO:0000256" key="2">
    <source>
        <dbReference type="ARBA" id="ARBA00001947"/>
    </source>
</evidence>
<dbReference type="InterPro" id="IPR010182">
    <property type="entry name" value="ArgE/DapE"/>
</dbReference>
<comment type="cofactor">
    <cofactor evidence="2">
        <name>Zn(2+)</name>
        <dbReference type="ChEBI" id="CHEBI:29105"/>
    </cofactor>
</comment>
<evidence type="ECO:0000256" key="9">
    <source>
        <dbReference type="ARBA" id="ARBA00022801"/>
    </source>
</evidence>
<dbReference type="AlphaFoldDB" id="A0A1I6SUC6"/>
<dbReference type="NCBIfam" id="NF006365">
    <property type="entry name" value="PRK08588.1"/>
    <property type="match status" value="1"/>
</dbReference>
<dbReference type="GO" id="GO:0019877">
    <property type="term" value="P:diaminopimelate biosynthetic process"/>
    <property type="evidence" value="ECO:0007669"/>
    <property type="project" value="UniProtKB-KW"/>
</dbReference>
<accession>A0A1I6SUC6</accession>
<dbReference type="EC" id="3.5.1.18" evidence="5"/>
<dbReference type="GO" id="GO:0046872">
    <property type="term" value="F:metal ion binding"/>
    <property type="evidence" value="ECO:0007669"/>
    <property type="project" value="UniProtKB-KW"/>
</dbReference>
<comment type="catalytic activity">
    <reaction evidence="14">
        <text>N-succinyl-(2S,6S)-2,6-diaminopimelate + H2O = (2S,6S)-2,6-diaminopimelate + succinate</text>
        <dbReference type="Rhea" id="RHEA:22608"/>
        <dbReference type="ChEBI" id="CHEBI:15377"/>
        <dbReference type="ChEBI" id="CHEBI:30031"/>
        <dbReference type="ChEBI" id="CHEBI:57609"/>
        <dbReference type="ChEBI" id="CHEBI:58087"/>
        <dbReference type="EC" id="3.5.1.18"/>
    </reaction>
</comment>
<dbReference type="PANTHER" id="PTHR43808">
    <property type="entry name" value="ACETYLORNITHINE DEACETYLASE"/>
    <property type="match status" value="1"/>
</dbReference>
<evidence type="ECO:0000256" key="3">
    <source>
        <dbReference type="ARBA" id="ARBA00005130"/>
    </source>
</evidence>
<organism evidence="16 17">
    <name type="scientific">Marininema halotolerans</name>
    <dbReference type="NCBI Taxonomy" id="1155944"/>
    <lineage>
        <taxon>Bacteria</taxon>
        <taxon>Bacillati</taxon>
        <taxon>Bacillota</taxon>
        <taxon>Bacilli</taxon>
        <taxon>Bacillales</taxon>
        <taxon>Thermoactinomycetaceae</taxon>
        <taxon>Marininema</taxon>
    </lineage>
</organism>
<dbReference type="InterPro" id="IPR001261">
    <property type="entry name" value="ArgE/DapE_CS"/>
</dbReference>
<evidence type="ECO:0000256" key="6">
    <source>
        <dbReference type="ARBA" id="ARBA00016853"/>
    </source>
</evidence>
<keyword evidence="11" id="KW-0220">Diaminopimelate biosynthesis</keyword>
<evidence type="ECO:0000256" key="14">
    <source>
        <dbReference type="ARBA" id="ARBA00051301"/>
    </source>
</evidence>
<dbReference type="SUPFAM" id="SSF53187">
    <property type="entry name" value="Zn-dependent exopeptidases"/>
    <property type="match status" value="1"/>
</dbReference>
<dbReference type="GO" id="GO:0009089">
    <property type="term" value="P:lysine biosynthetic process via diaminopimelate"/>
    <property type="evidence" value="ECO:0007669"/>
    <property type="project" value="UniProtKB-UniPathway"/>
</dbReference>
<sequence length="383" mass="42312">MGRWIPDDAVSFLQALIQIDSTNPPGNEAQVAERIASRLEQTGIQIQRIPLAKGRENLVARWGRGKRKLLFCGHMDTVTLGDREGWSVPPFAGKMIENRLYGRGASDMKSGLAAMVLALESLADRGAEPQGEILLLATAGEEVDSCGARCYVQHGGMEGVDGMVIGEPTGEKIAIGHKGALWLEVSTRGRTAHGSMPEQGVNAITHLLYLAQILEKMGLRWRYEDEILGEESMALTQIHGGVQTNVIPDRAILTVDIRTVPPREHAKLVREVEERLGKARHAFPTLDFTVRTLLNRPAMITPPEDPLIQLALELKGEDEGKVFGVPYYTDGSVLNADRHIPTLIYGPGEIALAHQPDEWVDIEAYQRAITFYQELALRFFQNK</sequence>
<evidence type="ECO:0000256" key="12">
    <source>
        <dbReference type="ARBA" id="ARBA00023154"/>
    </source>
</evidence>
<gene>
    <name evidence="16" type="ORF">SAMN05444972_10844</name>
</gene>
<keyword evidence="12" id="KW-0457">Lysine biosynthesis</keyword>
<evidence type="ECO:0000256" key="1">
    <source>
        <dbReference type="ARBA" id="ARBA00001941"/>
    </source>
</evidence>
<dbReference type="RefSeq" id="WP_245838768.1">
    <property type="nucleotide sequence ID" value="NZ_FPAA01000008.1"/>
</dbReference>
<dbReference type="PROSITE" id="PS00758">
    <property type="entry name" value="ARGE_DAPE_CPG2_1"/>
    <property type="match status" value="1"/>
</dbReference>
<dbReference type="InterPro" id="IPR036264">
    <property type="entry name" value="Bact_exopeptidase_dim_dom"/>
</dbReference>
<comment type="pathway">
    <text evidence="3">Amino-acid biosynthesis; L-lysine biosynthesis via DAP pathway; LL-2,6-diaminopimelate from (S)-tetrahydrodipicolinate (succinylase route): step 3/3.</text>
</comment>
<evidence type="ECO:0000256" key="10">
    <source>
        <dbReference type="ARBA" id="ARBA00022833"/>
    </source>
</evidence>
<keyword evidence="13" id="KW-0170">Cobalt</keyword>
<keyword evidence="7" id="KW-0028">Amino-acid biosynthesis</keyword>
<feature type="domain" description="Peptidase M20 dimerisation" evidence="15">
    <location>
        <begin position="175"/>
        <end position="279"/>
    </location>
</feature>